<feature type="region of interest" description="Disordered" evidence="1">
    <location>
        <begin position="1"/>
        <end position="72"/>
    </location>
</feature>
<keyword evidence="4" id="KW-1185">Reference proteome</keyword>
<feature type="compositionally biased region" description="Basic and acidic residues" evidence="1">
    <location>
        <begin position="1"/>
        <end position="20"/>
    </location>
</feature>
<evidence type="ECO:0000313" key="4">
    <source>
        <dbReference type="Proteomes" id="UP000553756"/>
    </source>
</evidence>
<keyword evidence="2" id="KW-0812">Transmembrane</keyword>
<evidence type="ECO:0000256" key="2">
    <source>
        <dbReference type="SAM" id="Phobius"/>
    </source>
</evidence>
<feature type="transmembrane region" description="Helical" evidence="2">
    <location>
        <begin position="110"/>
        <end position="129"/>
    </location>
</feature>
<organism evidence="3 4">
    <name type="scientific">Bifidobacterium panos</name>
    <dbReference type="NCBI Taxonomy" id="2675321"/>
    <lineage>
        <taxon>Bacteria</taxon>
        <taxon>Bacillati</taxon>
        <taxon>Actinomycetota</taxon>
        <taxon>Actinomycetes</taxon>
        <taxon>Bifidobacteriales</taxon>
        <taxon>Bifidobacteriaceae</taxon>
        <taxon>Bifidobacterium</taxon>
    </lineage>
</organism>
<keyword evidence="2" id="KW-0472">Membrane</keyword>
<dbReference type="Pfam" id="PF11241">
    <property type="entry name" value="DUF3043"/>
    <property type="match status" value="1"/>
</dbReference>
<dbReference type="RefSeq" id="WP_172143988.1">
    <property type="nucleotide sequence ID" value="NZ_JAAIIJ010000003.1"/>
</dbReference>
<accession>A0ABX1SYG8</accession>
<gene>
    <name evidence="3" type="ORF">G1C94_0270</name>
</gene>
<comment type="caution">
    <text evidence="3">The sequence shown here is derived from an EMBL/GenBank/DDBJ whole genome shotgun (WGS) entry which is preliminary data.</text>
</comment>
<protein>
    <recommendedName>
        <fullName evidence="5">DUF3043 domain-containing protein</fullName>
    </recommendedName>
</protein>
<evidence type="ECO:0008006" key="5">
    <source>
        <dbReference type="Google" id="ProtNLM"/>
    </source>
</evidence>
<reference evidence="3 4" key="1">
    <citation type="submission" date="2020-02" db="EMBL/GenBank/DDBJ databases">
        <title>Characterization of phylogenetic diversity of novel bifidobacterial species isolated in Czech ZOOs.</title>
        <authorList>
            <person name="Lugli G.A."/>
            <person name="Vera N.B."/>
            <person name="Ventura M."/>
        </authorList>
    </citation>
    <scope>NUCLEOTIDE SEQUENCE [LARGE SCALE GENOMIC DNA]</scope>
    <source>
        <strain evidence="3 4">DSM 109963</strain>
    </source>
</reference>
<dbReference type="EMBL" id="JAAIIJ010000003">
    <property type="protein sequence ID" value="NMN01649.1"/>
    <property type="molecule type" value="Genomic_DNA"/>
</dbReference>
<proteinExistence type="predicted"/>
<dbReference type="Proteomes" id="UP000553756">
    <property type="component" value="Unassembled WGS sequence"/>
</dbReference>
<dbReference type="InterPro" id="IPR021403">
    <property type="entry name" value="DUF3043"/>
</dbReference>
<feature type="transmembrane region" description="Helical" evidence="2">
    <location>
        <begin position="135"/>
        <end position="157"/>
    </location>
</feature>
<evidence type="ECO:0000313" key="3">
    <source>
        <dbReference type="EMBL" id="NMN01649.1"/>
    </source>
</evidence>
<keyword evidence="2" id="KW-1133">Transmembrane helix</keyword>
<name>A0ABX1SYG8_9BIFI</name>
<evidence type="ECO:0000256" key="1">
    <source>
        <dbReference type="SAM" id="MobiDB-lite"/>
    </source>
</evidence>
<sequence>MTSKNKEAAKEPIDASDKPSGEPTESKAAAGKGRPTPKRKDAQAQNLHPLVPADRKASRKAAKARMRERENAEYEAMRTGDINNMPKSERLPWRVYIRDYVDARFNIGEFFIPVAFGIIAVSIILSATIQNVYASIIPLIVMYGYLIAIIVDIALMWHTLKKKLIAKYGEASVAKGTRSASYAWSRAIQIRRWRLPKPRYPKRGHWPE</sequence>